<dbReference type="Pfam" id="PF03861">
    <property type="entry name" value="ANTAR"/>
    <property type="match status" value="1"/>
</dbReference>
<evidence type="ECO:0000259" key="5">
    <source>
        <dbReference type="PROSITE" id="PS50921"/>
    </source>
</evidence>
<reference evidence="6 7" key="1">
    <citation type="submission" date="2018-06" db="EMBL/GenBank/DDBJ databases">
        <title>Genomic Encyclopedia of Type Strains, Phase IV (KMG-IV): sequencing the most valuable type-strain genomes for metagenomic binning, comparative biology and taxonomic classification.</title>
        <authorList>
            <person name="Goeker M."/>
        </authorList>
    </citation>
    <scope>NUCLEOTIDE SEQUENCE [LARGE SCALE GENOMIC DNA]</scope>
    <source>
        <strain evidence="6 7">DSM 45521</strain>
    </source>
</reference>
<evidence type="ECO:0000256" key="2">
    <source>
        <dbReference type="ARBA" id="ARBA00022777"/>
    </source>
</evidence>
<dbReference type="SUPFAM" id="SSF52172">
    <property type="entry name" value="CheY-like"/>
    <property type="match status" value="1"/>
</dbReference>
<dbReference type="SMART" id="SM01012">
    <property type="entry name" value="ANTAR"/>
    <property type="match status" value="1"/>
</dbReference>
<gene>
    <name evidence="6" type="ORF">DFR67_12327</name>
</gene>
<evidence type="ECO:0000313" key="7">
    <source>
        <dbReference type="Proteomes" id="UP000247591"/>
    </source>
</evidence>
<evidence type="ECO:0000256" key="4">
    <source>
        <dbReference type="ARBA" id="ARBA00023163"/>
    </source>
</evidence>
<dbReference type="InterPro" id="IPR012074">
    <property type="entry name" value="GAF_ANTAR"/>
</dbReference>
<proteinExistence type="predicted"/>
<sequence>MRAAPPHKGSIRTAKGDGVIEGSSNGIHLTIANLVREMHDSLKSSDLDATLASITAGAVDYVDGAQFAGILMVDKRKKTTESVAVTDPVVEQLDAIQTRVGEGPCLEAAWEHDIVRLNDFTDEPRWPAFVAETVARTSVRSSMSFELYSSDSTLGALNLFSEHDNAFSAEAEEVGRVYATHAALVLQRAREKENFNSALASRDVIGQAKGMIMERFDIDSIAAFELLRKLSQESNTPVKELALQLVARDHPESD</sequence>
<accession>A0A318RT86</accession>
<keyword evidence="2" id="KW-0418">Kinase</keyword>
<dbReference type="Proteomes" id="UP000247591">
    <property type="component" value="Unassembled WGS sequence"/>
</dbReference>
<keyword evidence="1" id="KW-0808">Transferase</keyword>
<dbReference type="GO" id="GO:0003723">
    <property type="term" value="F:RNA binding"/>
    <property type="evidence" value="ECO:0007669"/>
    <property type="project" value="InterPro"/>
</dbReference>
<dbReference type="PROSITE" id="PS50921">
    <property type="entry name" value="ANTAR"/>
    <property type="match status" value="1"/>
</dbReference>
<dbReference type="SMART" id="SM00065">
    <property type="entry name" value="GAF"/>
    <property type="match status" value="1"/>
</dbReference>
<dbReference type="EMBL" id="QJSP01000023">
    <property type="protein sequence ID" value="PYE12304.1"/>
    <property type="molecule type" value="Genomic_DNA"/>
</dbReference>
<dbReference type="Pfam" id="PF13185">
    <property type="entry name" value="GAF_2"/>
    <property type="match status" value="1"/>
</dbReference>
<dbReference type="SUPFAM" id="SSF55781">
    <property type="entry name" value="GAF domain-like"/>
    <property type="match status" value="1"/>
</dbReference>
<keyword evidence="3" id="KW-0805">Transcription regulation</keyword>
<dbReference type="InterPro" id="IPR036388">
    <property type="entry name" value="WH-like_DNA-bd_sf"/>
</dbReference>
<protein>
    <submittedName>
        <fullName evidence="6">GAF domain-containing protein</fullName>
    </submittedName>
</protein>
<comment type="caution">
    <text evidence="6">The sequence shown here is derived from an EMBL/GenBank/DDBJ whole genome shotgun (WGS) entry which is preliminary data.</text>
</comment>
<dbReference type="AlphaFoldDB" id="A0A318RT86"/>
<name>A0A318RT86_WILLI</name>
<dbReference type="InterPro" id="IPR003018">
    <property type="entry name" value="GAF"/>
</dbReference>
<dbReference type="PIRSF" id="PIRSF036625">
    <property type="entry name" value="GAF_ANTAR"/>
    <property type="match status" value="1"/>
</dbReference>
<evidence type="ECO:0000313" key="6">
    <source>
        <dbReference type="EMBL" id="PYE12304.1"/>
    </source>
</evidence>
<organism evidence="6 7">
    <name type="scientific">Williamsia limnetica</name>
    <dbReference type="NCBI Taxonomy" id="882452"/>
    <lineage>
        <taxon>Bacteria</taxon>
        <taxon>Bacillati</taxon>
        <taxon>Actinomycetota</taxon>
        <taxon>Actinomycetes</taxon>
        <taxon>Mycobacteriales</taxon>
        <taxon>Nocardiaceae</taxon>
        <taxon>Williamsia</taxon>
    </lineage>
</organism>
<dbReference type="GO" id="GO:0016301">
    <property type="term" value="F:kinase activity"/>
    <property type="evidence" value="ECO:0007669"/>
    <property type="project" value="UniProtKB-KW"/>
</dbReference>
<dbReference type="Gene3D" id="1.10.10.10">
    <property type="entry name" value="Winged helix-like DNA-binding domain superfamily/Winged helix DNA-binding domain"/>
    <property type="match status" value="1"/>
</dbReference>
<dbReference type="InterPro" id="IPR011006">
    <property type="entry name" value="CheY-like_superfamily"/>
</dbReference>
<dbReference type="Gene3D" id="3.30.450.40">
    <property type="match status" value="1"/>
</dbReference>
<evidence type="ECO:0000256" key="3">
    <source>
        <dbReference type="ARBA" id="ARBA00023015"/>
    </source>
</evidence>
<evidence type="ECO:0000256" key="1">
    <source>
        <dbReference type="ARBA" id="ARBA00022679"/>
    </source>
</evidence>
<dbReference type="OrthoDB" id="4629915at2"/>
<dbReference type="InterPro" id="IPR029016">
    <property type="entry name" value="GAF-like_dom_sf"/>
</dbReference>
<feature type="domain" description="ANTAR" evidence="5">
    <location>
        <begin position="185"/>
        <end position="246"/>
    </location>
</feature>
<keyword evidence="4" id="KW-0804">Transcription</keyword>
<keyword evidence="7" id="KW-1185">Reference proteome</keyword>
<dbReference type="InterPro" id="IPR005561">
    <property type="entry name" value="ANTAR"/>
</dbReference>